<keyword evidence="3 6" id="KW-0812">Transmembrane</keyword>
<reference evidence="7" key="1">
    <citation type="submission" date="2019-11" db="EMBL/GenBank/DDBJ databases">
        <authorList>
            <person name="Feng L."/>
        </authorList>
    </citation>
    <scope>NUCLEOTIDE SEQUENCE</scope>
    <source>
        <strain evidence="7">AundefinedLFYP135</strain>
    </source>
</reference>
<evidence type="ECO:0000256" key="6">
    <source>
        <dbReference type="SAM" id="Phobius"/>
    </source>
</evidence>
<feature type="transmembrane region" description="Helical" evidence="6">
    <location>
        <begin position="203"/>
        <end position="224"/>
    </location>
</feature>
<feature type="transmembrane region" description="Helical" evidence="6">
    <location>
        <begin position="351"/>
        <end position="371"/>
    </location>
</feature>
<feature type="transmembrane region" description="Helical" evidence="6">
    <location>
        <begin position="323"/>
        <end position="344"/>
    </location>
</feature>
<dbReference type="PANTHER" id="PTHR30250">
    <property type="entry name" value="PST FAMILY PREDICTED COLANIC ACID TRANSPORTER"/>
    <property type="match status" value="1"/>
</dbReference>
<name>A0A6N2UG44_9FIRM</name>
<keyword evidence="4 6" id="KW-1133">Transmembrane helix</keyword>
<feature type="transmembrane region" description="Helical" evidence="6">
    <location>
        <begin position="83"/>
        <end position="102"/>
    </location>
</feature>
<protein>
    <submittedName>
        <fullName evidence="7">Polysaccharide biosynthesis protein</fullName>
    </submittedName>
</protein>
<feature type="transmembrane region" description="Helical" evidence="6">
    <location>
        <begin position="409"/>
        <end position="430"/>
    </location>
</feature>
<feature type="transmembrane region" description="Helical" evidence="6">
    <location>
        <begin position="377"/>
        <end position="397"/>
    </location>
</feature>
<dbReference type="PANTHER" id="PTHR30250:SF11">
    <property type="entry name" value="O-ANTIGEN TRANSPORTER-RELATED"/>
    <property type="match status" value="1"/>
</dbReference>
<keyword evidence="5 6" id="KW-0472">Membrane</keyword>
<organism evidence="7">
    <name type="scientific">uncultured Anaerotruncus sp</name>
    <dbReference type="NCBI Taxonomy" id="905011"/>
    <lineage>
        <taxon>Bacteria</taxon>
        <taxon>Bacillati</taxon>
        <taxon>Bacillota</taxon>
        <taxon>Clostridia</taxon>
        <taxon>Eubacteriales</taxon>
        <taxon>Oscillospiraceae</taxon>
        <taxon>Anaerotruncus</taxon>
        <taxon>environmental samples</taxon>
    </lineage>
</organism>
<evidence type="ECO:0000256" key="4">
    <source>
        <dbReference type="ARBA" id="ARBA00022989"/>
    </source>
</evidence>
<proteinExistence type="predicted"/>
<feature type="transmembrane region" description="Helical" evidence="6">
    <location>
        <begin position="12"/>
        <end position="33"/>
    </location>
</feature>
<feature type="transmembrane region" description="Helical" evidence="6">
    <location>
        <begin position="169"/>
        <end position="191"/>
    </location>
</feature>
<feature type="transmembrane region" description="Helical" evidence="6">
    <location>
        <begin position="53"/>
        <end position="71"/>
    </location>
</feature>
<evidence type="ECO:0000256" key="1">
    <source>
        <dbReference type="ARBA" id="ARBA00004651"/>
    </source>
</evidence>
<dbReference type="Pfam" id="PF01943">
    <property type="entry name" value="Polysacc_synt"/>
    <property type="match status" value="1"/>
</dbReference>
<dbReference type="GO" id="GO:0005886">
    <property type="term" value="C:plasma membrane"/>
    <property type="evidence" value="ECO:0007669"/>
    <property type="project" value="UniProtKB-SubCell"/>
</dbReference>
<dbReference type="InterPro" id="IPR050833">
    <property type="entry name" value="Poly_Biosynth_Transport"/>
</dbReference>
<evidence type="ECO:0000313" key="7">
    <source>
        <dbReference type="EMBL" id="VYT16277.1"/>
    </source>
</evidence>
<sequence>MNKYKKLIGNTVIFAIGSFSSKLLVFLLMPLYTRVLTTSDYGVMDIIVNTSNLLIPIVMVSINEGIIRFGLDRSVRKSDVLSTGLGVCLAGFLVFGLFIPLMKRVEFISSYTMLIYAYVLAGCLKSVVSQFVRAIGYVKLYAFDGILSTFTTVVFNILLLVVFKWGINGYVLSTVLSNVLSVLFLFWIANLKKFVKPRQVSPAIAKAMLVYSLPLIPTTIFWWITNVSGRYMVTYFLGESANGLFSVAYKIPTVITMISGIFSQAWQISAVTEADDPGQSRFYSDIFSSYQTVVFMCASGVLLLIKPITAILVSEAFYPSWKYVPFLVLSVIFSCFVTFLGTFYMVAKKNAMALVTTCVGAGLNLVLNYFLIPKYGVNGAAFATFACYFTVFVLRAVDTRRIVRLDLGLGRMALNTLGVAAQALCLLYEVKFLYPIQIGIVLLLCLVNLKSIGRLLFQALRMVGIRL</sequence>
<dbReference type="InterPro" id="IPR002797">
    <property type="entry name" value="Polysacc_synth"/>
</dbReference>
<gene>
    <name evidence="7" type="ORF">AULFYP135_01899</name>
</gene>
<feature type="transmembrane region" description="Helical" evidence="6">
    <location>
        <begin position="140"/>
        <end position="163"/>
    </location>
</feature>
<dbReference type="AlphaFoldDB" id="A0A6N2UG44"/>
<comment type="subcellular location">
    <subcellularLocation>
        <location evidence="1">Cell membrane</location>
        <topology evidence="1">Multi-pass membrane protein</topology>
    </subcellularLocation>
</comment>
<feature type="transmembrane region" description="Helical" evidence="6">
    <location>
        <begin position="287"/>
        <end position="311"/>
    </location>
</feature>
<keyword evidence="2" id="KW-1003">Cell membrane</keyword>
<evidence type="ECO:0000256" key="5">
    <source>
        <dbReference type="ARBA" id="ARBA00023136"/>
    </source>
</evidence>
<evidence type="ECO:0000256" key="2">
    <source>
        <dbReference type="ARBA" id="ARBA00022475"/>
    </source>
</evidence>
<feature type="transmembrane region" description="Helical" evidence="6">
    <location>
        <begin position="436"/>
        <end position="457"/>
    </location>
</feature>
<feature type="transmembrane region" description="Helical" evidence="6">
    <location>
        <begin position="108"/>
        <end position="128"/>
    </location>
</feature>
<accession>A0A6N2UG44</accession>
<dbReference type="EMBL" id="CACRSL010000003">
    <property type="protein sequence ID" value="VYT16277.1"/>
    <property type="molecule type" value="Genomic_DNA"/>
</dbReference>
<feature type="transmembrane region" description="Helical" evidence="6">
    <location>
        <begin position="244"/>
        <end position="266"/>
    </location>
</feature>
<evidence type="ECO:0000256" key="3">
    <source>
        <dbReference type="ARBA" id="ARBA00022692"/>
    </source>
</evidence>